<dbReference type="Pfam" id="PF13953">
    <property type="entry name" value="PapC_C"/>
    <property type="match status" value="1"/>
</dbReference>
<feature type="domain" description="PapC-like C-terminal" evidence="9">
    <location>
        <begin position="770"/>
        <end position="831"/>
    </location>
</feature>
<dbReference type="Gene3D" id="2.60.40.3110">
    <property type="match status" value="1"/>
</dbReference>
<evidence type="ECO:0000256" key="6">
    <source>
        <dbReference type="ARBA" id="ARBA00022729"/>
    </source>
</evidence>
<dbReference type="Pfam" id="PF00577">
    <property type="entry name" value="Usher"/>
    <property type="match status" value="1"/>
</dbReference>
<keyword evidence="6" id="KW-0732">Signal</keyword>
<dbReference type="FunFam" id="2.60.40.3110:FF:000001">
    <property type="entry name" value="Putative fimbrial outer membrane usher"/>
    <property type="match status" value="1"/>
</dbReference>
<evidence type="ECO:0000259" key="9">
    <source>
        <dbReference type="Pfam" id="PF13953"/>
    </source>
</evidence>
<dbReference type="InterPro" id="IPR000015">
    <property type="entry name" value="Fimb_usher"/>
</dbReference>
<dbReference type="InterPro" id="IPR025885">
    <property type="entry name" value="PapC_N"/>
</dbReference>
<dbReference type="InterPro" id="IPR025949">
    <property type="entry name" value="PapC-like_C"/>
</dbReference>
<dbReference type="GO" id="GO:0009279">
    <property type="term" value="C:cell outer membrane"/>
    <property type="evidence" value="ECO:0007669"/>
    <property type="project" value="UniProtKB-SubCell"/>
</dbReference>
<dbReference type="EMBL" id="JAPNMI010000003">
    <property type="protein sequence ID" value="MCY0789514.1"/>
    <property type="molecule type" value="Genomic_DNA"/>
</dbReference>
<reference evidence="11" key="1">
    <citation type="submission" date="2022-08" db="EMBL/GenBank/DDBJ databases">
        <authorList>
            <person name="Dale J.L."/>
        </authorList>
    </citation>
    <scope>NUCLEOTIDE SEQUENCE</scope>
    <source>
        <strain evidence="11">2022EL-00758</strain>
    </source>
</reference>
<comment type="subcellular location">
    <subcellularLocation>
        <location evidence="1">Cell outer membrane</location>
        <topology evidence="1">Multi-pass membrane protein</topology>
    </subcellularLocation>
</comment>
<dbReference type="InterPro" id="IPR043142">
    <property type="entry name" value="PapC-like_C_sf"/>
</dbReference>
<keyword evidence="3" id="KW-0813">Transport</keyword>
<evidence type="ECO:0000313" key="11">
    <source>
        <dbReference type="EMBL" id="MCY0789514.1"/>
    </source>
</evidence>
<keyword evidence="5" id="KW-0812">Transmembrane</keyword>
<evidence type="ECO:0000256" key="7">
    <source>
        <dbReference type="ARBA" id="ARBA00023136"/>
    </source>
</evidence>
<protein>
    <submittedName>
        <fullName evidence="11">Fimbrial biogenesis outer membrane usher protein</fullName>
    </submittedName>
</protein>
<evidence type="ECO:0000256" key="1">
    <source>
        <dbReference type="ARBA" id="ARBA00004571"/>
    </source>
</evidence>
<dbReference type="Gene3D" id="3.10.20.410">
    <property type="match status" value="1"/>
</dbReference>
<dbReference type="InterPro" id="IPR037224">
    <property type="entry name" value="PapC_N_sf"/>
</dbReference>
<feature type="domain" description="PapC N-terminal" evidence="10">
    <location>
        <begin position="48"/>
        <end position="187"/>
    </location>
</feature>
<dbReference type="AlphaFoldDB" id="A0A9Q4CN29"/>
<comment type="similarity">
    <text evidence="2">Belongs to the fimbrial export usher family.</text>
</comment>
<evidence type="ECO:0000256" key="5">
    <source>
        <dbReference type="ARBA" id="ARBA00022692"/>
    </source>
</evidence>
<evidence type="ECO:0000256" key="4">
    <source>
        <dbReference type="ARBA" id="ARBA00022452"/>
    </source>
</evidence>
<dbReference type="Gene3D" id="2.60.40.2610">
    <property type="entry name" value="Outer membrane usher protein FimD, plug domain"/>
    <property type="match status" value="1"/>
</dbReference>
<dbReference type="SUPFAM" id="SSF141729">
    <property type="entry name" value="FimD N-terminal domain-like"/>
    <property type="match status" value="1"/>
</dbReference>
<organism evidence="11 12">
    <name type="scientific">Morganella morganii</name>
    <name type="common">Proteus morganii</name>
    <dbReference type="NCBI Taxonomy" id="582"/>
    <lineage>
        <taxon>Bacteria</taxon>
        <taxon>Pseudomonadati</taxon>
        <taxon>Pseudomonadota</taxon>
        <taxon>Gammaproteobacteria</taxon>
        <taxon>Enterobacterales</taxon>
        <taxon>Morganellaceae</taxon>
        <taxon>Morganella</taxon>
    </lineage>
</organism>
<evidence type="ECO:0000256" key="2">
    <source>
        <dbReference type="ARBA" id="ARBA00008064"/>
    </source>
</evidence>
<sequence>MVLITKKKNTYSSDVVLYEGKMKKYFLLILILYFPLYVIAADESEYIFDPSLFKGGHFDLASLEILSKPGAVPTGDYKLDVYVNQVFIGKYDVQYHAKNNSSEPCFSPGLINDIGFKNGEDIIRNSNKKCFFLSDISSLAREKTELSALKLNISVPQALLNIKPRGYVNPDNYDSGENIGFINYLVNYYHISYSSENTDNFDSGWLSVNGGVNLGALQYRQVSNVAWNKNDGYTWNNIRSYIQRPLVTIMSQFMAGQLVTNGRFFSGMSYNGINLSTADAMLPDSVRGYAPVIRGIASSNAKVVVRQNGQEIYQTSVPPGNFEINDLYPTSYNGDLQVQVIEADGTVKTFVVPFSAVPESMRPGMSRYNFAVGRTRNTQKKSAFADITYQRGLTNSVTANGGVRVAEDYVATVFGGVYTSTFGAFGLNTTFSRAKLPGNTSAEGWMTQASWSKTFEPAGTTVSLATYRYSTSGYRELTEILGARSNSQTGADWLNYTSGQRSRFDITVSQSLGDYGNIFITGATQNYRDGRSRDTQLQLGYSKTFNNGISMNASLARQRTGNYDNVGVMETATAISFSVPFSSNSPRSVSLSASYNYSKSSGEQYQTSASGMMDDAQTLSYNLNATHDKKYAQTTLGGSLQKRLADVNIGMNASTGKGYWQVSGNAQGALAVHSGGLTFGPYLGDTFALVEAKGAEGAKLFTSSQTRIDSNGYALVPSVTPYRYNNISIDPQGMKGNVEVLDSQKRVAPVAGSGVKVKFRTRTGAALLIKAITDSGMAIPMGAQVYDSQSNLVGITGQSGQIYVRVDQPEGVLTARWGDGNAYCALPYKIKENEINQPLINMTVPCNNSLKGM</sequence>
<dbReference type="Gene3D" id="2.60.40.2070">
    <property type="match status" value="1"/>
</dbReference>
<evidence type="ECO:0000259" key="10">
    <source>
        <dbReference type="Pfam" id="PF13954"/>
    </source>
</evidence>
<dbReference type="GO" id="GO:0015473">
    <property type="term" value="F:fimbrial usher porin activity"/>
    <property type="evidence" value="ECO:0007669"/>
    <property type="project" value="InterPro"/>
</dbReference>
<dbReference type="PANTHER" id="PTHR30451:SF20">
    <property type="entry name" value="FIMBRIAE USHER"/>
    <property type="match status" value="1"/>
</dbReference>
<proteinExistence type="inferred from homology"/>
<keyword evidence="7" id="KW-0472">Membrane</keyword>
<accession>A0A9Q4CN29</accession>
<evidence type="ECO:0000313" key="12">
    <source>
        <dbReference type="Proteomes" id="UP001076655"/>
    </source>
</evidence>
<evidence type="ECO:0000256" key="8">
    <source>
        <dbReference type="ARBA" id="ARBA00023237"/>
    </source>
</evidence>
<dbReference type="GO" id="GO:0009297">
    <property type="term" value="P:pilus assembly"/>
    <property type="evidence" value="ECO:0007669"/>
    <property type="project" value="InterPro"/>
</dbReference>
<dbReference type="Proteomes" id="UP001076655">
    <property type="component" value="Unassembled WGS sequence"/>
</dbReference>
<dbReference type="Pfam" id="PF13954">
    <property type="entry name" value="PapC_N"/>
    <property type="match status" value="1"/>
</dbReference>
<comment type="caution">
    <text evidence="11">The sequence shown here is derived from an EMBL/GenBank/DDBJ whole genome shotgun (WGS) entry which is preliminary data.</text>
</comment>
<name>A0A9Q4CN29_MORMO</name>
<keyword evidence="4" id="KW-1134">Transmembrane beta strand</keyword>
<dbReference type="InterPro" id="IPR042186">
    <property type="entry name" value="FimD_plug_dom"/>
</dbReference>
<keyword evidence="8" id="KW-0998">Cell outer membrane</keyword>
<evidence type="ECO:0000256" key="3">
    <source>
        <dbReference type="ARBA" id="ARBA00022448"/>
    </source>
</evidence>
<dbReference type="PANTHER" id="PTHR30451">
    <property type="entry name" value="OUTER MEMBRANE USHER PROTEIN"/>
    <property type="match status" value="1"/>
</dbReference>
<dbReference type="RefSeq" id="WP_267785392.1">
    <property type="nucleotide sequence ID" value="NZ_JAPNMI010000003.1"/>
</dbReference>
<gene>
    <name evidence="11" type="ORF">N0392_07445</name>
</gene>